<dbReference type="EMBL" id="BGZL01000001">
    <property type="protein sequence ID" value="GBP98822.1"/>
    <property type="molecule type" value="Genomic_DNA"/>
</dbReference>
<evidence type="ECO:0000313" key="1">
    <source>
        <dbReference type="EMBL" id="GBP98822.1"/>
    </source>
</evidence>
<dbReference type="Proteomes" id="UP000265354">
    <property type="component" value="Unassembled WGS sequence"/>
</dbReference>
<dbReference type="AlphaFoldDB" id="A0A388SQB4"/>
<reference evidence="1 2" key="1">
    <citation type="submission" date="2018-07" db="EMBL/GenBank/DDBJ databases">
        <title>Whole Genome Shotgun Sequence of Streptomyces spongiicola strain 531S.</title>
        <authorList>
            <person name="Dohra H."/>
            <person name="Kodani S."/>
        </authorList>
    </citation>
    <scope>NUCLEOTIDE SEQUENCE [LARGE SCALE GENOMIC DNA]</scope>
    <source>
        <strain evidence="1 2">531S</strain>
    </source>
</reference>
<comment type="caution">
    <text evidence="1">The sequence shown here is derived from an EMBL/GenBank/DDBJ whole genome shotgun (WGS) entry which is preliminary data.</text>
</comment>
<dbReference type="RefSeq" id="WP_116426589.1">
    <property type="nucleotide sequence ID" value="NZ_BGZL01000001.1"/>
</dbReference>
<proteinExistence type="predicted"/>
<organism evidence="1 2">
    <name type="scientific">Streptomyces spongiicola</name>
    <dbReference type="NCBI Taxonomy" id="1690221"/>
    <lineage>
        <taxon>Bacteria</taxon>
        <taxon>Bacillati</taxon>
        <taxon>Actinomycetota</taxon>
        <taxon>Actinomycetes</taxon>
        <taxon>Kitasatosporales</taxon>
        <taxon>Streptomycetaceae</taxon>
        <taxon>Streptomyces</taxon>
    </lineage>
</organism>
<name>A0A388SQB4_9ACTN</name>
<protein>
    <submittedName>
        <fullName evidence="1">Uncharacterized protein</fullName>
    </submittedName>
</protein>
<sequence>MPGAGNGESYRIVVDESSFDFRGLTEERLTDLLDDFSDTLEELSEQHPVAVSPWWVEAECADDRKLYDVLYEGETPRAGRDARLRMVRLMDRCPTWDTDLPGLPDRVEVAGTAHDLAWSLCYAWWRTRRRHHVACLVFPVRDRRGWLPLSASDGTTDEPVAEDVFHLVEAPALSEFWRSLFRREDIAEQDFFDRARRSFPELVFADSLSFRKFDGSYAEMRDWVVRLLGVVHDHFAEALALHSGQPHQVQAELGRFGLDLSPESPNTRSKPGIMKQRDVDHEGETYRCEWHGKKERHRNRVHFSLPEPRLSGRILIGIFVDHLDT</sequence>
<gene>
    <name evidence="1" type="ORF">SSP531S_02150</name>
</gene>
<accession>A0A388SQB4</accession>
<evidence type="ECO:0000313" key="2">
    <source>
        <dbReference type="Proteomes" id="UP000265354"/>
    </source>
</evidence>